<dbReference type="InterPro" id="IPR013094">
    <property type="entry name" value="AB_hydrolase_3"/>
</dbReference>
<evidence type="ECO:0000256" key="1">
    <source>
        <dbReference type="ARBA" id="ARBA00010515"/>
    </source>
</evidence>
<dbReference type="PANTHER" id="PTHR48081">
    <property type="entry name" value="AB HYDROLASE SUPERFAMILY PROTEIN C4A8.06C"/>
    <property type="match status" value="1"/>
</dbReference>
<dbReference type="AlphaFoldDB" id="A0A3N2PKQ3"/>
<sequence length="495" mass="54340">MASASTTSNEAQLREPPTTWQNVKFFLSAVPKLPLVVRVTLLHVLGRSEPAKYLDLRSELTVAVLRSFLQPTKPRSISSTQRLVVRDQGIKGRIWVANYAAPAPPDPDVLDVLVAAIEGLHDTSSPPVEIPRPRITAVEAEWTGYRANATGDARLPPLSARELFDEMQKEVSSPVTVLYLHGGAYYVGDPCTHRAVTKKLAKITGGRCYSVRYRLAPQNPFPAALLDALVSYMALLYPPPDAYHTPVAPEHVVIAGDSAGGNLSLALLQTILELRRQGRQIRWFGADYEIPLPAGAAVCSPWMDITVSSPSWQANQAFDYLPPASKYHDIKYPPCGAWPANPPRRHLYVADGLVAHPLVTLVMARDWTGAPPVYLCTGWELLADEDKSAARTLHSQGVRVVFEEYEAMPHCFAMVLPQSPNARRCFDAWAGFIKDLVVKGAEAVESKAVMIKARTSEEVVLDFSSLGCDAEEMRGRVLAHLSDARDVPPEIMAKL</sequence>
<dbReference type="EMBL" id="ML119062">
    <property type="protein sequence ID" value="ROT34906.1"/>
    <property type="molecule type" value="Genomic_DNA"/>
</dbReference>
<dbReference type="InterPro" id="IPR002168">
    <property type="entry name" value="Lipase_GDXG_HIS_AS"/>
</dbReference>
<evidence type="ECO:0000313" key="5">
    <source>
        <dbReference type="Proteomes" id="UP000272025"/>
    </source>
</evidence>
<accession>A0A3N2PKQ3</accession>
<dbReference type="GO" id="GO:0016787">
    <property type="term" value="F:hydrolase activity"/>
    <property type="evidence" value="ECO:0007669"/>
    <property type="project" value="UniProtKB-KW"/>
</dbReference>
<evidence type="ECO:0000313" key="4">
    <source>
        <dbReference type="EMBL" id="ROT34906.1"/>
    </source>
</evidence>
<reference evidence="4 5" key="1">
    <citation type="journal article" date="2018" name="Mol. Ecol.">
        <title>The obligate alkalophilic soda-lake fungus Sodiomyces alkalinus has shifted to a protein diet.</title>
        <authorList>
            <person name="Grum-Grzhimaylo A.A."/>
            <person name="Falkoski D.L."/>
            <person name="van den Heuvel J."/>
            <person name="Valero-Jimenez C.A."/>
            <person name="Min B."/>
            <person name="Choi I.G."/>
            <person name="Lipzen A."/>
            <person name="Daum C.G."/>
            <person name="Aanen D.K."/>
            <person name="Tsang A."/>
            <person name="Henrissat B."/>
            <person name="Bilanenko E.N."/>
            <person name="de Vries R.P."/>
            <person name="van Kan J.A.L."/>
            <person name="Grigoriev I.V."/>
            <person name="Debets A.J.M."/>
        </authorList>
    </citation>
    <scope>NUCLEOTIDE SEQUENCE [LARGE SCALE GENOMIC DNA]</scope>
    <source>
        <strain evidence="4 5">F11</strain>
    </source>
</reference>
<dbReference type="InterPro" id="IPR029058">
    <property type="entry name" value="AB_hydrolase_fold"/>
</dbReference>
<dbReference type="InterPro" id="IPR050300">
    <property type="entry name" value="GDXG_lipolytic_enzyme"/>
</dbReference>
<dbReference type="Gene3D" id="3.40.50.1820">
    <property type="entry name" value="alpha/beta hydrolase"/>
    <property type="match status" value="1"/>
</dbReference>
<dbReference type="RefSeq" id="XP_028462712.1">
    <property type="nucleotide sequence ID" value="XM_028610856.1"/>
</dbReference>
<organism evidence="4 5">
    <name type="scientific">Sodiomyces alkalinus (strain CBS 110278 / VKM F-3762 / F11)</name>
    <name type="common">Alkaliphilic filamentous fungus</name>
    <dbReference type="NCBI Taxonomy" id="1314773"/>
    <lineage>
        <taxon>Eukaryota</taxon>
        <taxon>Fungi</taxon>
        <taxon>Dikarya</taxon>
        <taxon>Ascomycota</taxon>
        <taxon>Pezizomycotina</taxon>
        <taxon>Sordariomycetes</taxon>
        <taxon>Hypocreomycetidae</taxon>
        <taxon>Glomerellales</taxon>
        <taxon>Plectosphaerellaceae</taxon>
        <taxon>Sodiomyces</taxon>
    </lineage>
</organism>
<dbReference type="SUPFAM" id="SSF53474">
    <property type="entry name" value="alpha/beta-Hydrolases"/>
    <property type="match status" value="1"/>
</dbReference>
<dbReference type="Pfam" id="PF07859">
    <property type="entry name" value="Abhydrolase_3"/>
    <property type="match status" value="1"/>
</dbReference>
<evidence type="ECO:0000256" key="2">
    <source>
        <dbReference type="ARBA" id="ARBA00022801"/>
    </source>
</evidence>
<gene>
    <name evidence="4" type="ORF">SODALDRAFT_329108</name>
</gene>
<keyword evidence="2" id="KW-0378">Hydrolase</keyword>
<dbReference type="STRING" id="1314773.A0A3N2PKQ3"/>
<dbReference type="Proteomes" id="UP000272025">
    <property type="component" value="Unassembled WGS sequence"/>
</dbReference>
<dbReference type="OrthoDB" id="5354320at2759"/>
<dbReference type="PANTHER" id="PTHR48081:SF25">
    <property type="entry name" value="PUTATIVE (AFU_ORTHOLOGUE AFUA_3G11560)-RELATED"/>
    <property type="match status" value="1"/>
</dbReference>
<comment type="similarity">
    <text evidence="1">Belongs to the 'GDXG' lipolytic enzyme family.</text>
</comment>
<dbReference type="GeneID" id="39579334"/>
<dbReference type="PROSITE" id="PS01173">
    <property type="entry name" value="LIPASE_GDXG_HIS"/>
    <property type="match status" value="1"/>
</dbReference>
<protein>
    <recommendedName>
        <fullName evidence="3">Alpha/beta hydrolase fold-3 domain-containing protein</fullName>
    </recommendedName>
</protein>
<keyword evidence="5" id="KW-1185">Reference proteome</keyword>
<evidence type="ECO:0000259" key="3">
    <source>
        <dbReference type="Pfam" id="PF07859"/>
    </source>
</evidence>
<proteinExistence type="inferred from homology"/>
<name>A0A3N2PKQ3_SODAK</name>
<feature type="domain" description="Alpha/beta hydrolase fold-3" evidence="3">
    <location>
        <begin position="177"/>
        <end position="413"/>
    </location>
</feature>